<feature type="repeat" description="TPR" evidence="2">
    <location>
        <begin position="1085"/>
        <end position="1118"/>
    </location>
</feature>
<feature type="domain" description="Fungal STAND N-terminal Goodbye" evidence="4">
    <location>
        <begin position="132"/>
        <end position="232"/>
    </location>
</feature>
<name>A0A1V6WJR9_PENNA</name>
<accession>A0A1V6WJR9</accession>
<feature type="compositionally biased region" description="Low complexity" evidence="3">
    <location>
        <begin position="27"/>
        <end position="54"/>
    </location>
</feature>
<evidence type="ECO:0000259" key="5">
    <source>
        <dbReference type="Pfam" id="PF24883"/>
    </source>
</evidence>
<organism evidence="6 7">
    <name type="scientific">Penicillium nalgiovense</name>
    <dbReference type="NCBI Taxonomy" id="60175"/>
    <lineage>
        <taxon>Eukaryota</taxon>
        <taxon>Fungi</taxon>
        <taxon>Dikarya</taxon>
        <taxon>Ascomycota</taxon>
        <taxon>Pezizomycotina</taxon>
        <taxon>Eurotiomycetes</taxon>
        <taxon>Eurotiomycetidae</taxon>
        <taxon>Eurotiales</taxon>
        <taxon>Aspergillaceae</taxon>
        <taxon>Penicillium</taxon>
    </lineage>
</organism>
<keyword evidence="2" id="KW-0802">TPR repeat</keyword>
<gene>
    <name evidence="6" type="ORF">PENNAL_c0249G05554</name>
</gene>
<feature type="compositionally biased region" description="Acidic residues" evidence="3">
    <location>
        <begin position="1371"/>
        <end position="1387"/>
    </location>
</feature>
<evidence type="ECO:0000313" key="6">
    <source>
        <dbReference type="EMBL" id="OQE63144.1"/>
    </source>
</evidence>
<sequence>MGWLRRKFKAPKEPLEQPPPTLQDSKPQSFQPPTGQSPTSPPSQGDQAQSAQPPVAQPPPLLKEIQPEIVDPPMAQPLQSQPVNTAPMDGLDSTVSGGVPLGLDATGNEELTKIWLQVQEKVSQLARNEGKEVNKGLDVDDVIANLDASQEKKEDSPTRQAVKTAFGRTMGLIKTVGGIVADGASAVFAPAGQCYNVISFLINAYEGYQGAFEGLADLLDSCSAHLGRLDYYVKAKMDAKLSRVAAEQLSLFIDICDAALKLRYSAGHKFKTGMKIAFLQENDIQGLLGKMEKLATKERGLVSAQTFERACAAATSAEEGATFSKRIVDMMVQNGADQKERVETEGQQRTLMDVLAFDKDPDRWDSARQEPVQHWLTRYNEIRNSVVPGTGRWLLEHEAFQSWVADLASSPILGVEGADITGKSYLTSSVVRHLQKEMPTITPDFRHLVAYVFLDREKPGQGFDHTAKSLIWQFSKKDEPYMKSASRVSQTATTLDPDEIIPKLLLGNTEVERMDAVFYLVIDGLSDNMDNALLKFLRLASEPTKKKIRIFLTGTQAAFAQAKRNGVAYRSIPISGNNSNDVQKFIEARMDKFDTLSDTERFGVAERRSKIREDLSEAAAGDYYKINSALDTISTLDYMEEIEKVIQGARQDRSNQIADEVEKLNRERTPRQIREINQIILWISYAIEPISVEQLAAVLYMNIGEAPMQPLPERFRTKYLLFEVNSRGRVGFRSSRALNAIPQRRQLKAPDQQSGQEIQSGEVNMIRHFLDKVCPPDVYKKLEIDTYLQQKLKQKQDQVQQEDHDTGHLLLALNCLRALSKSREPSIAALQEYARKHLTKHLSSVDLAMVDREQKSLVGELLVRVLTVDEYIDAFMWPEQGDVVSCHQPRENWVTDSQDIDQVLRWFKDTAVVSSVTEESDRNWIKEVVTHSTFEGLLKRSVARLAYHCFREPSSAREVNGIYYFTNRFLSKIRINQEIEDHTNVSIECITRFEQWAHDMLQLTDKDTLWHTQMALVYKETWHPDEAIKLCDVALKMEPKNWRASLCKAKLISPNEAIEILRTTISRQESDSSWMQITSHTKSLAEMNYELAEAYWKVENYDLAISTYAVSLKQDPRRTDRSMNVLLRYEAKRLWTTIVAFIEHLATVDNKEHIADLVSRNALWPSLHRVINNTAVATQQSSFVDLVYETTIQMAEKRADCKLLFLARYYYGATLNAQPNRREDKVIQLWEHALNDHPLPVLYVGLPVIFAGLGGLYLQRALVAKTNEDPHLVADYLRKISDMVPEEVTQSQLLLPPQLYLARFYHVSGNDAKAREIVRTLVQVALELLSDEDAKNDSQAFGKLLFVFIPLGDKKNVAAALALAALSSSSDDSDDSDDSDNGEEPEIDIGIPCHGQCKHLWKVPSEMWICMNCISVMLEENCLKKLREGKLEHNICHRDHEFLEVPKWDEERMALMMSKGEVPWEMVPWGDQNITLDEWVQEIRKEYIGLDA</sequence>
<evidence type="ECO:0000259" key="4">
    <source>
        <dbReference type="Pfam" id="PF17109"/>
    </source>
</evidence>
<dbReference type="InterPro" id="IPR056884">
    <property type="entry name" value="NPHP3-like_N"/>
</dbReference>
<dbReference type="SUPFAM" id="SSF48452">
    <property type="entry name" value="TPR-like"/>
    <property type="match status" value="1"/>
</dbReference>
<evidence type="ECO:0000256" key="1">
    <source>
        <dbReference type="ARBA" id="ARBA00022737"/>
    </source>
</evidence>
<evidence type="ECO:0008006" key="8">
    <source>
        <dbReference type="Google" id="ProtNLM"/>
    </source>
</evidence>
<dbReference type="PROSITE" id="PS50005">
    <property type="entry name" value="TPR"/>
    <property type="match status" value="1"/>
</dbReference>
<feature type="domain" description="Nephrocystin 3-like N-terminal" evidence="5">
    <location>
        <begin position="389"/>
        <end position="553"/>
    </location>
</feature>
<feature type="region of interest" description="Disordered" evidence="3">
    <location>
        <begin position="1"/>
        <end position="102"/>
    </location>
</feature>
<evidence type="ECO:0000313" key="7">
    <source>
        <dbReference type="Proteomes" id="UP000191691"/>
    </source>
</evidence>
<keyword evidence="7" id="KW-1185">Reference proteome</keyword>
<dbReference type="Proteomes" id="UP000191691">
    <property type="component" value="Unassembled WGS sequence"/>
</dbReference>
<keyword evidence="1" id="KW-0677">Repeat</keyword>
<dbReference type="PANTHER" id="PTHR10039">
    <property type="entry name" value="AMELOGENIN"/>
    <property type="match status" value="1"/>
</dbReference>
<dbReference type="InterPro" id="IPR019734">
    <property type="entry name" value="TPR_rpt"/>
</dbReference>
<dbReference type="OMA" id="VACQHLQ"/>
<dbReference type="Pfam" id="PF24883">
    <property type="entry name" value="NPHP3_N"/>
    <property type="match status" value="1"/>
</dbReference>
<evidence type="ECO:0000256" key="3">
    <source>
        <dbReference type="SAM" id="MobiDB-lite"/>
    </source>
</evidence>
<dbReference type="Pfam" id="PF17109">
    <property type="entry name" value="Goodbye"/>
    <property type="match status" value="1"/>
</dbReference>
<proteinExistence type="predicted"/>
<dbReference type="InterPro" id="IPR011990">
    <property type="entry name" value="TPR-like_helical_dom_sf"/>
</dbReference>
<protein>
    <recommendedName>
        <fullName evidence="8">Fungal STAND N-terminal Goodbye domain-containing protein</fullName>
    </recommendedName>
</protein>
<dbReference type="PANTHER" id="PTHR10039:SF17">
    <property type="entry name" value="FUNGAL STAND N-TERMINAL GOODBYE DOMAIN-CONTAINING PROTEIN-RELATED"/>
    <property type="match status" value="1"/>
</dbReference>
<evidence type="ECO:0000256" key="2">
    <source>
        <dbReference type="PROSITE-ProRule" id="PRU00339"/>
    </source>
</evidence>
<dbReference type="EMBL" id="MOOB01000249">
    <property type="protein sequence ID" value="OQE63144.1"/>
    <property type="molecule type" value="Genomic_DNA"/>
</dbReference>
<dbReference type="Gene3D" id="1.25.40.10">
    <property type="entry name" value="Tetratricopeptide repeat domain"/>
    <property type="match status" value="1"/>
</dbReference>
<feature type="region of interest" description="Disordered" evidence="3">
    <location>
        <begin position="1368"/>
        <end position="1388"/>
    </location>
</feature>
<reference evidence="7" key="1">
    <citation type="journal article" date="2017" name="Nat. Microbiol.">
        <title>Global analysis of biosynthetic gene clusters reveals vast potential of secondary metabolite production in Penicillium species.</title>
        <authorList>
            <person name="Nielsen J.C."/>
            <person name="Grijseels S."/>
            <person name="Prigent S."/>
            <person name="Ji B."/>
            <person name="Dainat J."/>
            <person name="Nielsen K.F."/>
            <person name="Frisvad J.C."/>
            <person name="Workman M."/>
            <person name="Nielsen J."/>
        </authorList>
    </citation>
    <scope>NUCLEOTIDE SEQUENCE [LARGE SCALE GENOMIC DNA]</scope>
    <source>
        <strain evidence="7">IBT 13039</strain>
    </source>
</reference>
<comment type="caution">
    <text evidence="6">The sequence shown here is derived from an EMBL/GenBank/DDBJ whole genome shotgun (WGS) entry which is preliminary data.</text>
</comment>
<dbReference type="InterPro" id="IPR031350">
    <property type="entry name" value="Goodbye_dom"/>
</dbReference>